<name>A0A845S8I9_9PROT</name>
<evidence type="ECO:0000256" key="3">
    <source>
        <dbReference type="ARBA" id="ARBA00023163"/>
    </source>
</evidence>
<dbReference type="GO" id="GO:0003700">
    <property type="term" value="F:DNA-binding transcription factor activity"/>
    <property type="evidence" value="ECO:0007669"/>
    <property type="project" value="InterPro"/>
</dbReference>
<dbReference type="InterPro" id="IPR036388">
    <property type="entry name" value="WH-like_DNA-bd_sf"/>
</dbReference>
<reference evidence="6 7" key="1">
    <citation type="submission" date="2018-10" db="EMBL/GenBank/DDBJ databases">
        <title>Iterative Subtractive Binning of Freshwater Chronoseries Metagenomes Recovers Nearly Complete Genomes from over Four Hundred Novel Species.</title>
        <authorList>
            <person name="Rodriguez-R L.M."/>
            <person name="Tsementzi D."/>
            <person name="Luo C."/>
            <person name="Konstantinidis K.T."/>
        </authorList>
    </citation>
    <scope>NUCLEOTIDE SEQUENCE [LARGE SCALE GENOMIC DNA]</scope>
    <source>
        <strain evidence="6">WB7_2B_003</strain>
        <strain evidence="5">WB8_2A_004</strain>
    </source>
</reference>
<evidence type="ECO:0000259" key="4">
    <source>
        <dbReference type="PROSITE" id="PS50995"/>
    </source>
</evidence>
<organism evidence="6 7">
    <name type="scientific">Candidatus Fonsibacter lacus</name>
    <dbReference type="NCBI Taxonomy" id="2576439"/>
    <lineage>
        <taxon>Bacteria</taxon>
        <taxon>Pseudomonadati</taxon>
        <taxon>Pseudomonadota</taxon>
        <taxon>Alphaproteobacteria</taxon>
        <taxon>Candidatus Pelagibacterales</taxon>
        <taxon>Candidatus Pelagibacterales incertae sedis</taxon>
        <taxon>Candidatus Fonsibacter</taxon>
    </lineage>
</organism>
<evidence type="ECO:0000313" key="7">
    <source>
        <dbReference type="Proteomes" id="UP000572953"/>
    </source>
</evidence>
<dbReference type="EMBL" id="RGOB01000006">
    <property type="protein sequence ID" value="NCU52803.1"/>
    <property type="molecule type" value="Genomic_DNA"/>
</dbReference>
<dbReference type="EMBL" id="RGGN01000051">
    <property type="protein sequence ID" value="NCU62857.1"/>
    <property type="molecule type" value="Genomic_DNA"/>
</dbReference>
<comment type="caution">
    <text evidence="6">The sequence shown here is derived from an EMBL/GenBank/DDBJ whole genome shotgun (WGS) entry which is preliminary data.</text>
</comment>
<proteinExistence type="predicted"/>
<keyword evidence="3" id="KW-0804">Transcription</keyword>
<keyword evidence="2" id="KW-0238">DNA-binding</keyword>
<dbReference type="PANTHER" id="PTHR42756">
    <property type="entry name" value="TRANSCRIPTIONAL REGULATOR, MARR"/>
    <property type="match status" value="1"/>
</dbReference>
<dbReference type="Gene3D" id="1.10.10.10">
    <property type="entry name" value="Winged helix-like DNA-binding domain superfamily/Winged helix DNA-binding domain"/>
    <property type="match status" value="1"/>
</dbReference>
<keyword evidence="1" id="KW-0805">Transcription regulation</keyword>
<dbReference type="PANTHER" id="PTHR42756:SF1">
    <property type="entry name" value="TRANSCRIPTIONAL REPRESSOR OF EMRAB OPERON"/>
    <property type="match status" value="1"/>
</dbReference>
<protein>
    <submittedName>
        <fullName evidence="6">MarR family transcriptional regulator</fullName>
    </submittedName>
</protein>
<dbReference type="GO" id="GO:0003677">
    <property type="term" value="F:DNA binding"/>
    <property type="evidence" value="ECO:0007669"/>
    <property type="project" value="UniProtKB-KW"/>
</dbReference>
<dbReference type="SMART" id="SM00347">
    <property type="entry name" value="HTH_MARR"/>
    <property type="match status" value="1"/>
</dbReference>
<evidence type="ECO:0000313" key="5">
    <source>
        <dbReference type="EMBL" id="NCU52803.1"/>
    </source>
</evidence>
<dbReference type="Pfam" id="PF12802">
    <property type="entry name" value="MarR_2"/>
    <property type="match status" value="1"/>
</dbReference>
<dbReference type="PRINTS" id="PR00598">
    <property type="entry name" value="HTHMARR"/>
</dbReference>
<dbReference type="Proteomes" id="UP000747791">
    <property type="component" value="Unassembled WGS sequence"/>
</dbReference>
<dbReference type="AlphaFoldDB" id="A0A845S8I9"/>
<evidence type="ECO:0000256" key="1">
    <source>
        <dbReference type="ARBA" id="ARBA00023015"/>
    </source>
</evidence>
<dbReference type="InterPro" id="IPR036390">
    <property type="entry name" value="WH_DNA-bd_sf"/>
</dbReference>
<dbReference type="PROSITE" id="PS50995">
    <property type="entry name" value="HTH_MARR_2"/>
    <property type="match status" value="1"/>
</dbReference>
<sequence length="145" mass="16842">MKDLLYLREKSLKEIIELIFQVYIDSYSDPHEVLKKNSFGRAHHRLLCIIEGNPNISIADILRKLKITKQSLSRVLQDLIKKNIISQKKGTKDARQRELVLTERGVKLCNEIFNKQKKRIINALKNSSSDEVSNFKSIMKKIIHG</sequence>
<feature type="domain" description="HTH marR-type" evidence="4">
    <location>
        <begin position="12"/>
        <end position="144"/>
    </location>
</feature>
<evidence type="ECO:0000256" key="2">
    <source>
        <dbReference type="ARBA" id="ARBA00023125"/>
    </source>
</evidence>
<dbReference type="InterPro" id="IPR000835">
    <property type="entry name" value="HTH_MarR-typ"/>
</dbReference>
<dbReference type="Proteomes" id="UP000572953">
    <property type="component" value="Unassembled WGS sequence"/>
</dbReference>
<accession>A0A845S8I9</accession>
<dbReference type="SUPFAM" id="SSF46785">
    <property type="entry name" value="Winged helix' DNA-binding domain"/>
    <property type="match status" value="1"/>
</dbReference>
<gene>
    <name evidence="6" type="ORF">EBV78_02030</name>
    <name evidence="5" type="ORF">EBX74_00595</name>
</gene>
<evidence type="ECO:0000313" key="6">
    <source>
        <dbReference type="EMBL" id="NCU62857.1"/>
    </source>
</evidence>